<keyword evidence="2" id="KW-0472">Membrane</keyword>
<dbReference type="RefSeq" id="WP_315733350.1">
    <property type="nucleotide sequence ID" value="NZ_JAVYII010000005.1"/>
</dbReference>
<feature type="compositionally biased region" description="Pro residues" evidence="1">
    <location>
        <begin position="44"/>
        <end position="67"/>
    </location>
</feature>
<accession>A0ABU3PXA1</accession>
<organism evidence="3 4">
    <name type="scientific">Nocardioides imazamoxiresistens</name>
    <dbReference type="NCBI Taxonomy" id="3231893"/>
    <lineage>
        <taxon>Bacteria</taxon>
        <taxon>Bacillati</taxon>
        <taxon>Actinomycetota</taxon>
        <taxon>Actinomycetes</taxon>
        <taxon>Propionibacteriales</taxon>
        <taxon>Nocardioidaceae</taxon>
        <taxon>Nocardioides</taxon>
    </lineage>
</organism>
<protein>
    <submittedName>
        <fullName evidence="3">Uncharacterized protein</fullName>
    </submittedName>
</protein>
<evidence type="ECO:0000313" key="3">
    <source>
        <dbReference type="EMBL" id="MDT9593861.1"/>
    </source>
</evidence>
<evidence type="ECO:0000313" key="4">
    <source>
        <dbReference type="Proteomes" id="UP001268542"/>
    </source>
</evidence>
<feature type="compositionally biased region" description="Pro residues" evidence="1">
    <location>
        <begin position="76"/>
        <end position="90"/>
    </location>
</feature>
<keyword evidence="4" id="KW-1185">Reference proteome</keyword>
<proteinExistence type="predicted"/>
<keyword evidence="2" id="KW-0812">Transmembrane</keyword>
<gene>
    <name evidence="3" type="ORF">RDV89_12330</name>
</gene>
<dbReference type="EMBL" id="JAVYII010000005">
    <property type="protein sequence ID" value="MDT9593861.1"/>
    <property type="molecule type" value="Genomic_DNA"/>
</dbReference>
<feature type="transmembrane region" description="Helical" evidence="2">
    <location>
        <begin position="153"/>
        <end position="171"/>
    </location>
</feature>
<comment type="caution">
    <text evidence="3">The sequence shown here is derived from an EMBL/GenBank/DDBJ whole genome shotgun (WGS) entry which is preliminary data.</text>
</comment>
<feature type="compositionally biased region" description="Low complexity" evidence="1">
    <location>
        <begin position="20"/>
        <end position="35"/>
    </location>
</feature>
<feature type="transmembrane region" description="Helical" evidence="2">
    <location>
        <begin position="178"/>
        <end position="203"/>
    </location>
</feature>
<evidence type="ECO:0000256" key="2">
    <source>
        <dbReference type="SAM" id="Phobius"/>
    </source>
</evidence>
<feature type="compositionally biased region" description="Acidic residues" evidence="1">
    <location>
        <begin position="98"/>
        <end position="108"/>
    </location>
</feature>
<dbReference type="Proteomes" id="UP001268542">
    <property type="component" value="Unassembled WGS sequence"/>
</dbReference>
<evidence type="ECO:0000256" key="1">
    <source>
        <dbReference type="SAM" id="MobiDB-lite"/>
    </source>
</evidence>
<sequence length="207" mass="22042">MATAGAVTAYAATRARRGRPASVGVAVGVASAVVATDVREPRQPSSPQPEPVRPEPVQPEPVQPEPVQPVERTDPDPAPEPEPAPQPEPPVVDRAEPEPDDRDLEPDDRDLPSEPSTREALAGFYFGLVCMLFAPVLYFAAARWLAEDQVSQLAPFVLVLLAVPAVLVALPRTRRFGAYMLLGLALTGVVVSVTAVAVLWFLLESGA</sequence>
<name>A0ABU3PXA1_9ACTN</name>
<feature type="region of interest" description="Disordered" evidence="1">
    <location>
        <begin position="1"/>
        <end position="115"/>
    </location>
</feature>
<feature type="compositionally biased region" description="Low complexity" evidence="1">
    <location>
        <begin position="1"/>
        <end position="13"/>
    </location>
</feature>
<keyword evidence="2" id="KW-1133">Transmembrane helix</keyword>
<feature type="transmembrane region" description="Helical" evidence="2">
    <location>
        <begin position="120"/>
        <end position="141"/>
    </location>
</feature>
<reference evidence="3 4" key="1">
    <citation type="submission" date="2023-08" db="EMBL/GenBank/DDBJ databases">
        <title>Nocardioides seae sp. nov., a bacterium isolated from a soil.</title>
        <authorList>
            <person name="Wang X."/>
        </authorList>
    </citation>
    <scope>NUCLEOTIDE SEQUENCE [LARGE SCALE GENOMIC DNA]</scope>
    <source>
        <strain evidence="3 4">YZH12</strain>
    </source>
</reference>